<sequence>MDDLSKVFHMNGGDEPTSYSRNSSLQKRAADGISRITSSALTQMLSSSTNPAVLSMADLGCSSGPNALSHVKRLLEVVDGNAAASEIRVYLNDLPTNDFNAIFKGLPDFLNEVKNERDRSIYIGAYPGNFYGRLFPDKTLNFVYSFNSLHWLSRIPQGMYDERGSSVNKRSIYITERSPPVVSQIYYRQFREDFSSFLKSRSDEVIAGGKMVLLLLARSGAHHYYSSSFLWEILYESLSRLVAAGEVEEERLESYDVHFYAPSEEEIEEAVKEEGSFELDVLEIFEVEKDPGEFPSYGAAVAGAVRSMQESMMSHHFGFRDGTVLDKVFDHFGASVDQRLTDLRTFTAVTVLTRL</sequence>
<gene>
    <name evidence="7" type="ORF">M569_11601</name>
</gene>
<comment type="caution">
    <text evidence="7">The sequence shown here is derived from an EMBL/GenBank/DDBJ whole genome shotgun (WGS) entry which is preliminary data.</text>
</comment>
<proteinExistence type="inferred from homology"/>
<evidence type="ECO:0000256" key="2">
    <source>
        <dbReference type="ARBA" id="ARBA00022603"/>
    </source>
</evidence>
<comment type="similarity">
    <text evidence="1">Belongs to the methyltransferase superfamily. Type-7 methyltransferase family.</text>
</comment>
<reference evidence="7 8" key="1">
    <citation type="journal article" date="2013" name="BMC Genomics">
        <title>The miniature genome of a carnivorous plant Genlisea aurea contains a low number of genes and short non-coding sequences.</title>
        <authorList>
            <person name="Leushkin E.V."/>
            <person name="Sutormin R.A."/>
            <person name="Nabieva E.R."/>
            <person name="Penin A.A."/>
            <person name="Kondrashov A.S."/>
            <person name="Logacheva M.D."/>
        </authorList>
    </citation>
    <scope>NUCLEOTIDE SEQUENCE [LARGE SCALE GENOMIC DNA]</scope>
</reference>
<dbReference type="AlphaFoldDB" id="S8CF72"/>
<evidence type="ECO:0000256" key="4">
    <source>
        <dbReference type="ARBA" id="ARBA00022723"/>
    </source>
</evidence>
<keyword evidence="8" id="KW-1185">Reference proteome</keyword>
<dbReference type="GO" id="GO:0046872">
    <property type="term" value="F:metal ion binding"/>
    <property type="evidence" value="ECO:0007669"/>
    <property type="project" value="UniProtKB-KW"/>
</dbReference>
<dbReference type="InterPro" id="IPR029063">
    <property type="entry name" value="SAM-dependent_MTases_sf"/>
</dbReference>
<dbReference type="PANTHER" id="PTHR31009">
    <property type="entry name" value="S-ADENOSYL-L-METHIONINE:CARBOXYL METHYLTRANSFERASE FAMILY PROTEIN"/>
    <property type="match status" value="1"/>
</dbReference>
<dbReference type="EMBL" id="AUSU01005644">
    <property type="protein sequence ID" value="EPS63186.1"/>
    <property type="molecule type" value="Genomic_DNA"/>
</dbReference>
<name>S8CF72_9LAMI</name>
<evidence type="ECO:0000256" key="3">
    <source>
        <dbReference type="ARBA" id="ARBA00022679"/>
    </source>
</evidence>
<protein>
    <submittedName>
        <fullName evidence="7">Uncharacterized protein</fullName>
    </submittedName>
</protein>
<feature type="region of interest" description="Disordered" evidence="6">
    <location>
        <begin position="1"/>
        <end position="24"/>
    </location>
</feature>
<evidence type="ECO:0000256" key="1">
    <source>
        <dbReference type="ARBA" id="ARBA00007967"/>
    </source>
</evidence>
<evidence type="ECO:0000313" key="8">
    <source>
        <dbReference type="Proteomes" id="UP000015453"/>
    </source>
</evidence>
<dbReference type="SUPFAM" id="SSF53335">
    <property type="entry name" value="S-adenosyl-L-methionine-dependent methyltransferases"/>
    <property type="match status" value="1"/>
</dbReference>
<dbReference type="GO" id="GO:0008168">
    <property type="term" value="F:methyltransferase activity"/>
    <property type="evidence" value="ECO:0007669"/>
    <property type="project" value="UniProtKB-KW"/>
</dbReference>
<dbReference type="Proteomes" id="UP000015453">
    <property type="component" value="Unassembled WGS sequence"/>
</dbReference>
<dbReference type="Gene3D" id="3.40.50.150">
    <property type="entry name" value="Vaccinia Virus protein VP39"/>
    <property type="match status" value="1"/>
</dbReference>
<dbReference type="GO" id="GO:0032259">
    <property type="term" value="P:methylation"/>
    <property type="evidence" value="ECO:0007669"/>
    <property type="project" value="UniProtKB-KW"/>
</dbReference>
<keyword evidence="2" id="KW-0489">Methyltransferase</keyword>
<dbReference type="Gene3D" id="1.10.1200.270">
    <property type="entry name" value="Methyltransferase, alpha-helical capping domain"/>
    <property type="match status" value="1"/>
</dbReference>
<evidence type="ECO:0000313" key="7">
    <source>
        <dbReference type="EMBL" id="EPS63186.1"/>
    </source>
</evidence>
<organism evidence="7 8">
    <name type="scientific">Genlisea aurea</name>
    <dbReference type="NCBI Taxonomy" id="192259"/>
    <lineage>
        <taxon>Eukaryota</taxon>
        <taxon>Viridiplantae</taxon>
        <taxon>Streptophyta</taxon>
        <taxon>Embryophyta</taxon>
        <taxon>Tracheophyta</taxon>
        <taxon>Spermatophyta</taxon>
        <taxon>Magnoliopsida</taxon>
        <taxon>eudicotyledons</taxon>
        <taxon>Gunneridae</taxon>
        <taxon>Pentapetalae</taxon>
        <taxon>asterids</taxon>
        <taxon>lamiids</taxon>
        <taxon>Lamiales</taxon>
        <taxon>Lentibulariaceae</taxon>
        <taxon>Genlisea</taxon>
    </lineage>
</organism>
<keyword evidence="3" id="KW-0808">Transferase</keyword>
<dbReference type="InterPro" id="IPR005299">
    <property type="entry name" value="MeTrfase_7"/>
</dbReference>
<dbReference type="OrthoDB" id="1523883at2759"/>
<dbReference type="InterPro" id="IPR042086">
    <property type="entry name" value="MeTrfase_capping"/>
</dbReference>
<keyword evidence="4" id="KW-0479">Metal-binding</keyword>
<dbReference type="Pfam" id="PF03492">
    <property type="entry name" value="Methyltransf_7"/>
    <property type="match status" value="1"/>
</dbReference>
<accession>S8CF72</accession>
<evidence type="ECO:0000256" key="6">
    <source>
        <dbReference type="SAM" id="MobiDB-lite"/>
    </source>
</evidence>
<evidence type="ECO:0000256" key="5">
    <source>
        <dbReference type="ARBA" id="ARBA00022842"/>
    </source>
</evidence>
<keyword evidence="5" id="KW-0460">Magnesium</keyword>